<dbReference type="InterPro" id="IPR036890">
    <property type="entry name" value="HATPase_C_sf"/>
</dbReference>
<keyword evidence="10" id="KW-0812">Transmembrane</keyword>
<organism evidence="12 13">
    <name type="scientific">Thauera sedimentorum</name>
    <dbReference type="NCBI Taxonomy" id="2767595"/>
    <lineage>
        <taxon>Bacteria</taxon>
        <taxon>Pseudomonadati</taxon>
        <taxon>Pseudomonadota</taxon>
        <taxon>Betaproteobacteria</taxon>
        <taxon>Rhodocyclales</taxon>
        <taxon>Zoogloeaceae</taxon>
        <taxon>Thauera</taxon>
    </lineage>
</organism>
<dbReference type="PANTHER" id="PTHR44936">
    <property type="entry name" value="SENSOR PROTEIN CREC"/>
    <property type="match status" value="1"/>
</dbReference>
<feature type="domain" description="Histidine kinase" evidence="11">
    <location>
        <begin position="215"/>
        <end position="419"/>
    </location>
</feature>
<evidence type="ECO:0000313" key="13">
    <source>
        <dbReference type="Proteomes" id="UP000603602"/>
    </source>
</evidence>
<evidence type="ECO:0000256" key="8">
    <source>
        <dbReference type="ARBA" id="ARBA00022777"/>
    </source>
</evidence>
<dbReference type="Gene3D" id="3.30.565.10">
    <property type="entry name" value="Histidine kinase-like ATPase, C-terminal domain"/>
    <property type="match status" value="1"/>
</dbReference>
<evidence type="ECO:0000256" key="1">
    <source>
        <dbReference type="ARBA" id="ARBA00000085"/>
    </source>
</evidence>
<evidence type="ECO:0000313" key="12">
    <source>
        <dbReference type="EMBL" id="MBD8502823.1"/>
    </source>
</evidence>
<evidence type="ECO:0000256" key="5">
    <source>
        <dbReference type="ARBA" id="ARBA00022553"/>
    </source>
</evidence>
<name>A0ABR9B9Y1_9RHOO</name>
<evidence type="ECO:0000259" key="11">
    <source>
        <dbReference type="PROSITE" id="PS50109"/>
    </source>
</evidence>
<dbReference type="SMART" id="SM00387">
    <property type="entry name" value="HATPase_c"/>
    <property type="match status" value="1"/>
</dbReference>
<keyword evidence="9" id="KW-0067">ATP-binding</keyword>
<gene>
    <name evidence="12" type="ORF">IFO67_08000</name>
</gene>
<dbReference type="InterPro" id="IPR003594">
    <property type="entry name" value="HATPase_dom"/>
</dbReference>
<dbReference type="EMBL" id="JACYTO010000001">
    <property type="protein sequence ID" value="MBD8502823.1"/>
    <property type="molecule type" value="Genomic_DNA"/>
</dbReference>
<keyword evidence="8 12" id="KW-0418">Kinase</keyword>
<dbReference type="GO" id="GO:0016301">
    <property type="term" value="F:kinase activity"/>
    <property type="evidence" value="ECO:0007669"/>
    <property type="project" value="UniProtKB-KW"/>
</dbReference>
<keyword evidence="5" id="KW-0597">Phosphoprotein</keyword>
<comment type="subcellular location">
    <subcellularLocation>
        <location evidence="2">Cell membrane</location>
        <topology evidence="2">Multi-pass membrane protein</topology>
    </subcellularLocation>
</comment>
<evidence type="ECO:0000256" key="2">
    <source>
        <dbReference type="ARBA" id="ARBA00004651"/>
    </source>
</evidence>
<comment type="catalytic activity">
    <reaction evidence="1">
        <text>ATP + protein L-histidine = ADP + protein N-phospho-L-histidine.</text>
        <dbReference type="EC" id="2.7.13.3"/>
    </reaction>
</comment>
<dbReference type="PANTHER" id="PTHR44936:SF10">
    <property type="entry name" value="SENSOR PROTEIN RSTB"/>
    <property type="match status" value="1"/>
</dbReference>
<dbReference type="Gene3D" id="1.10.287.130">
    <property type="match status" value="1"/>
</dbReference>
<dbReference type="RefSeq" id="WP_187717575.1">
    <property type="nucleotide sequence ID" value="NZ_JACTAH010000001.1"/>
</dbReference>
<dbReference type="PRINTS" id="PR00344">
    <property type="entry name" value="BCTRLSENSOR"/>
</dbReference>
<feature type="transmembrane region" description="Helical" evidence="10">
    <location>
        <begin position="111"/>
        <end position="138"/>
    </location>
</feature>
<dbReference type="SMART" id="SM00388">
    <property type="entry name" value="HisKA"/>
    <property type="match status" value="1"/>
</dbReference>
<evidence type="ECO:0000256" key="6">
    <source>
        <dbReference type="ARBA" id="ARBA00022679"/>
    </source>
</evidence>
<dbReference type="InterPro" id="IPR003661">
    <property type="entry name" value="HisK_dim/P_dom"/>
</dbReference>
<keyword evidence="10" id="KW-1133">Transmembrane helix</keyword>
<keyword evidence="6" id="KW-0808">Transferase</keyword>
<evidence type="ECO:0000256" key="10">
    <source>
        <dbReference type="SAM" id="Phobius"/>
    </source>
</evidence>
<dbReference type="SUPFAM" id="SSF55874">
    <property type="entry name" value="ATPase domain of HSP90 chaperone/DNA topoisomerase II/histidine kinase"/>
    <property type="match status" value="1"/>
</dbReference>
<dbReference type="Pfam" id="PF02518">
    <property type="entry name" value="HATPase_c"/>
    <property type="match status" value="1"/>
</dbReference>
<comment type="caution">
    <text evidence="12">The sequence shown here is derived from an EMBL/GenBank/DDBJ whole genome shotgun (WGS) entry which is preliminary data.</text>
</comment>
<feature type="transmembrane region" description="Helical" evidence="10">
    <location>
        <begin position="158"/>
        <end position="180"/>
    </location>
</feature>
<protein>
    <recommendedName>
        <fullName evidence="3">histidine kinase</fullName>
        <ecNumber evidence="3">2.7.13.3</ecNumber>
    </recommendedName>
</protein>
<proteinExistence type="predicted"/>
<dbReference type="EC" id="2.7.13.3" evidence="3"/>
<feature type="transmembrane region" description="Helical" evidence="10">
    <location>
        <begin position="52"/>
        <end position="72"/>
    </location>
</feature>
<evidence type="ECO:0000256" key="9">
    <source>
        <dbReference type="ARBA" id="ARBA00022840"/>
    </source>
</evidence>
<evidence type="ECO:0000256" key="3">
    <source>
        <dbReference type="ARBA" id="ARBA00012438"/>
    </source>
</evidence>
<dbReference type="Proteomes" id="UP000603602">
    <property type="component" value="Unassembled WGS sequence"/>
</dbReference>
<evidence type="ECO:0000256" key="4">
    <source>
        <dbReference type="ARBA" id="ARBA00022475"/>
    </source>
</evidence>
<keyword evidence="4" id="KW-1003">Cell membrane</keyword>
<evidence type="ECO:0000256" key="7">
    <source>
        <dbReference type="ARBA" id="ARBA00022741"/>
    </source>
</evidence>
<keyword evidence="10" id="KW-0472">Membrane</keyword>
<dbReference type="PROSITE" id="PS50109">
    <property type="entry name" value="HIS_KIN"/>
    <property type="match status" value="1"/>
</dbReference>
<sequence>MFRTFTASPPPPLGSTQLARLVVLRWLSVACMGVATLALPPLLDVALPQARMLAVAVVLAGCNLGALAWFTGRAAPPGSWALFSQLLADLAGWSAFLYLSGGATNPLISLFLPLVAIGAAILPALQGWLLAALAVAAYSVLWHFHQPIVFHASADAMHWHLAGMWITFVLSALAVVWFVARATAALRRRERELAAAREAQARDEQIVALANLAAGAAHKLGTPLGTLRILADELARSAPPGEMREDLALMREQIEHCKRILGGLTADAGALRAEGGGAQPADAWVRTVVDRWQALRPHAEARLVCEPALTELNIVADATLGEALHTLINNAADASPDDVELHAGLADGALCVAVRDRGPGIAPALQAELGRAPLGARDGGMGIGLFLARAALARLGGSLALLPREGGGTIARLCVPLERIRA</sequence>
<accession>A0ABR9B9Y1</accession>
<keyword evidence="13" id="KW-1185">Reference proteome</keyword>
<dbReference type="InterPro" id="IPR004358">
    <property type="entry name" value="Sig_transdc_His_kin-like_C"/>
</dbReference>
<dbReference type="InterPro" id="IPR005467">
    <property type="entry name" value="His_kinase_dom"/>
</dbReference>
<dbReference type="InterPro" id="IPR050980">
    <property type="entry name" value="2C_sensor_his_kinase"/>
</dbReference>
<keyword evidence="7" id="KW-0547">Nucleotide-binding</keyword>
<dbReference type="SUPFAM" id="SSF47384">
    <property type="entry name" value="Homodimeric domain of signal transducing histidine kinase"/>
    <property type="match status" value="1"/>
</dbReference>
<feature type="transmembrane region" description="Helical" evidence="10">
    <location>
        <begin position="18"/>
        <end position="40"/>
    </location>
</feature>
<dbReference type="InterPro" id="IPR036097">
    <property type="entry name" value="HisK_dim/P_sf"/>
</dbReference>
<reference evidence="13" key="1">
    <citation type="submission" date="2023-07" db="EMBL/GenBank/DDBJ databases">
        <title>Thauera sp. CAU 1555 isolated from sand of Yaerae Beach.</title>
        <authorList>
            <person name="Kim W."/>
        </authorList>
    </citation>
    <scope>NUCLEOTIDE SEQUENCE [LARGE SCALE GENOMIC DNA]</scope>
    <source>
        <strain evidence="13">CAU 1555</strain>
    </source>
</reference>